<accession>A0A4R2SRF3</accession>
<feature type="domain" description="DUF4123" evidence="1">
    <location>
        <begin position="146"/>
        <end position="271"/>
    </location>
</feature>
<gene>
    <name evidence="2" type="ORF">EDC44_13717</name>
</gene>
<proteinExistence type="predicted"/>
<sequence length="441" mass="51980">MQSPSLRQIWAVDAQIFYQNKAENVVVLLYSENRDICDALLNYYRLTKQVRLTHKLAPLPFETYLQRHCDEYLIPVLREECRWLSDDNQIRLFNPNTYQLTEKIDSPCLTKTEILLKHARDPSPFLFSPVPRPVIPYLWKADDIQCYAIINAQTSFWFPTRFERDDIRSACLFKGEKGEKQRNTAPYLVELPFNHPFVEELFSEPKQDKENKDGLQYWRKNFGFFFCSAAPFEALLAHFSDFIYMPTYDERLLYFRFYDPSVLETYLDRLTYYPKKLSTFFGGGLIESIALPKGDYFVHYAPCIDFAEIALAKKQFDKFEMEQFIECRNQKLSAQLVDDMIELYPYLLEKYTKNTLEVIVDYHRKIAETSQLHESITLGFLVLAALFYGKPIDMLDADGVILKILEADDLTEQQKRYSIKRRIDYMETANLIQNQFGAQHG</sequence>
<evidence type="ECO:0000259" key="1">
    <source>
        <dbReference type="Pfam" id="PF13503"/>
    </source>
</evidence>
<dbReference type="AlphaFoldDB" id="A0A4R2SRF3"/>
<dbReference type="Proteomes" id="UP000295763">
    <property type="component" value="Unassembled WGS sequence"/>
</dbReference>
<reference evidence="2 3" key="1">
    <citation type="submission" date="2019-03" db="EMBL/GenBank/DDBJ databases">
        <title>Genomic Encyclopedia of Type Strains, Phase IV (KMG-IV): sequencing the most valuable type-strain genomes for metagenomic binning, comparative biology and taxonomic classification.</title>
        <authorList>
            <person name="Goeker M."/>
        </authorList>
    </citation>
    <scope>NUCLEOTIDE SEQUENCE [LARGE SCALE GENOMIC DNA]</scope>
    <source>
        <strain evidence="2 3">DSM 28404</strain>
    </source>
</reference>
<evidence type="ECO:0000313" key="3">
    <source>
        <dbReference type="Proteomes" id="UP000295763"/>
    </source>
</evidence>
<evidence type="ECO:0000313" key="2">
    <source>
        <dbReference type="EMBL" id="TCP91181.1"/>
    </source>
</evidence>
<organism evidence="2 3">
    <name type="scientific">Cricetibacter osteomyelitidis</name>
    <dbReference type="NCBI Taxonomy" id="1521931"/>
    <lineage>
        <taxon>Bacteria</taxon>
        <taxon>Pseudomonadati</taxon>
        <taxon>Pseudomonadota</taxon>
        <taxon>Gammaproteobacteria</taxon>
        <taxon>Pasteurellales</taxon>
        <taxon>Pasteurellaceae</taxon>
        <taxon>Cricetibacter</taxon>
    </lineage>
</organism>
<dbReference type="OrthoDB" id="6112377at2"/>
<dbReference type="Pfam" id="PF13503">
    <property type="entry name" value="DUF4123"/>
    <property type="match status" value="1"/>
</dbReference>
<dbReference type="InterPro" id="IPR025391">
    <property type="entry name" value="DUF4123"/>
</dbReference>
<dbReference type="RefSeq" id="WP_131979235.1">
    <property type="nucleotide sequence ID" value="NZ_SLYB01000037.1"/>
</dbReference>
<comment type="caution">
    <text evidence="2">The sequence shown here is derived from an EMBL/GenBank/DDBJ whole genome shotgun (WGS) entry which is preliminary data.</text>
</comment>
<dbReference type="EMBL" id="SLYB01000037">
    <property type="protein sequence ID" value="TCP91181.1"/>
    <property type="molecule type" value="Genomic_DNA"/>
</dbReference>
<name>A0A4R2SRF3_9PAST</name>
<keyword evidence="3" id="KW-1185">Reference proteome</keyword>
<protein>
    <submittedName>
        <fullName evidence="2">Uncharacterized protein DUF4123</fullName>
    </submittedName>
</protein>